<dbReference type="EMBL" id="HG994363">
    <property type="protein sequence ID" value="CAF2048419.1"/>
    <property type="molecule type" value="Genomic_DNA"/>
</dbReference>
<keyword evidence="2" id="KW-0812">Transmembrane</keyword>
<dbReference type="Pfam" id="PF22486">
    <property type="entry name" value="MATH_2"/>
    <property type="match status" value="1"/>
</dbReference>
<evidence type="ECO:0000313" key="4">
    <source>
        <dbReference type="EMBL" id="CAF2048419.1"/>
    </source>
</evidence>
<sequence length="432" mass="50440">MLMFIERSFLRSMKKIGENKFTWVIKNFSSLQHETFHDYAFEIDTDVCSCRLSVTPHGKKPHQFLGWRMLIAYNPSLLPGRTRHFSYRLTVVNQLSEKPSFIQEGPHWFDSETMEWGFSRFLQRLMFWNLLTSYIYQGNSRRQPYLRQPSAIRERIQVNGFQVLPSQVETVRSIFERHPDIAVGFHSKNQHLRKACMNSLLCLIETLCQSLQELSSEDLVQASVALTYLKDSGFKLDWLEKKLDQVEVKKEKEMSCLAILQETEESLLNLKQKCSELKAELTETKTPLSFDDSGFLDPQVTMSREHKRIMLLLQRAEDKLNRAVHNIAKSEKYFLDSAAEYGNRASNLELCLDESGVSYYLQMKEECQEAAKKYAAMRHFALQQLAKIDDLRTIAWEAYEEKAFTTSQTFMLFLLGLTCIFSVLAFFLQKLR</sequence>
<dbReference type="Gene3D" id="2.60.210.10">
    <property type="entry name" value="Apoptosis, Tumor Necrosis Factor Receptor Associated Protein 2, Chain A"/>
    <property type="match status" value="1"/>
</dbReference>
<accession>A0A816PFH8</accession>
<feature type="transmembrane region" description="Helical" evidence="2">
    <location>
        <begin position="410"/>
        <end position="428"/>
    </location>
</feature>
<dbReference type="PANTHER" id="PTHR46236">
    <property type="entry name" value="TRAF-LIKE SUPERFAMILY PROTEIN"/>
    <property type="match status" value="1"/>
</dbReference>
<proteinExistence type="predicted"/>
<dbReference type="AlphaFoldDB" id="A0A816PFH8"/>
<evidence type="ECO:0000256" key="2">
    <source>
        <dbReference type="SAM" id="Phobius"/>
    </source>
</evidence>
<dbReference type="InterPro" id="IPR002083">
    <property type="entry name" value="MATH/TRAF_dom"/>
</dbReference>
<evidence type="ECO:0000259" key="3">
    <source>
        <dbReference type="PROSITE" id="PS50144"/>
    </source>
</evidence>
<dbReference type="Proteomes" id="UP001295469">
    <property type="component" value="Chromosome A09"/>
</dbReference>
<dbReference type="CDD" id="cd00121">
    <property type="entry name" value="MATH"/>
    <property type="match status" value="1"/>
</dbReference>
<dbReference type="InterPro" id="IPR008974">
    <property type="entry name" value="TRAF-like"/>
</dbReference>
<dbReference type="SUPFAM" id="SSF49599">
    <property type="entry name" value="TRAF domain-like"/>
    <property type="match status" value="1"/>
</dbReference>
<dbReference type="PANTHER" id="PTHR46236:SF33">
    <property type="entry name" value="MEPRIN AND TRAF-LIKE DOMAIN-CONTAINING PROTEIN-RELATED"/>
    <property type="match status" value="1"/>
</dbReference>
<name>A0A816PFH8_BRANA</name>
<dbReference type="PROSITE" id="PS50144">
    <property type="entry name" value="MATH"/>
    <property type="match status" value="1"/>
</dbReference>
<dbReference type="InterPro" id="IPR050804">
    <property type="entry name" value="MCC"/>
</dbReference>
<protein>
    <submittedName>
        <fullName evidence="4">(rape) hypothetical protein</fullName>
    </submittedName>
</protein>
<reference evidence="4" key="1">
    <citation type="submission" date="2021-01" db="EMBL/GenBank/DDBJ databases">
        <authorList>
            <consortium name="Genoscope - CEA"/>
            <person name="William W."/>
        </authorList>
    </citation>
    <scope>NUCLEOTIDE SEQUENCE</scope>
</reference>
<organism evidence="4">
    <name type="scientific">Brassica napus</name>
    <name type="common">Rape</name>
    <dbReference type="NCBI Taxonomy" id="3708"/>
    <lineage>
        <taxon>Eukaryota</taxon>
        <taxon>Viridiplantae</taxon>
        <taxon>Streptophyta</taxon>
        <taxon>Embryophyta</taxon>
        <taxon>Tracheophyta</taxon>
        <taxon>Spermatophyta</taxon>
        <taxon>Magnoliopsida</taxon>
        <taxon>eudicotyledons</taxon>
        <taxon>Gunneridae</taxon>
        <taxon>Pentapetalae</taxon>
        <taxon>rosids</taxon>
        <taxon>malvids</taxon>
        <taxon>Brassicales</taxon>
        <taxon>Brassicaceae</taxon>
        <taxon>Brassiceae</taxon>
        <taxon>Brassica</taxon>
    </lineage>
</organism>
<keyword evidence="2" id="KW-0472">Membrane</keyword>
<feature type="domain" description="MATH" evidence="3">
    <location>
        <begin position="18"/>
        <end position="146"/>
    </location>
</feature>
<evidence type="ECO:0000256" key="1">
    <source>
        <dbReference type="ARBA" id="ARBA00023054"/>
    </source>
</evidence>
<keyword evidence="2" id="KW-1133">Transmembrane helix</keyword>
<gene>
    <name evidence="4" type="ORF">DARMORV10_A09P51000.1</name>
</gene>
<keyword evidence="1" id="KW-0175">Coiled coil</keyword>